<keyword evidence="3" id="KW-1185">Reference proteome</keyword>
<evidence type="ECO:0000313" key="3">
    <source>
        <dbReference type="Proteomes" id="UP001053296"/>
    </source>
</evidence>
<protein>
    <submittedName>
        <fullName evidence="2">Uncharacterized protein</fullName>
    </submittedName>
</protein>
<reference evidence="2" key="1">
    <citation type="journal article" date="2022" name="Arch. Microbiol.">
        <title>Pseudodesulfovibrio sediminis sp. nov., a mesophilic and neutrophilic sulfate-reducing bacterium isolated from sediment of a brackish lake.</title>
        <authorList>
            <person name="Takahashi A."/>
            <person name="Kojima H."/>
            <person name="Watanabe M."/>
            <person name="Fukui M."/>
        </authorList>
    </citation>
    <scope>NUCLEOTIDE SEQUENCE</scope>
    <source>
        <strain evidence="2">SF6</strain>
    </source>
</reference>
<accession>A0ABN6ERL1</accession>
<name>A0ABN6ERL1_9BACT</name>
<proteinExistence type="predicted"/>
<evidence type="ECO:0000313" key="2">
    <source>
        <dbReference type="EMBL" id="BCS88072.1"/>
    </source>
</evidence>
<dbReference type="Proteomes" id="UP001053296">
    <property type="component" value="Chromosome"/>
</dbReference>
<sequence>MITQNLGAGILEDRAGRREPFHRTEARLGREQPRCGEQETGFPAPGRADDAMAFIGPHREGYIREYRGRPVGKPYVQIAYAEMF</sequence>
<evidence type="ECO:0000256" key="1">
    <source>
        <dbReference type="SAM" id="MobiDB-lite"/>
    </source>
</evidence>
<organism evidence="2 3">
    <name type="scientific">Pseudodesulfovibrio sediminis</name>
    <dbReference type="NCBI Taxonomy" id="2810563"/>
    <lineage>
        <taxon>Bacteria</taxon>
        <taxon>Pseudomonadati</taxon>
        <taxon>Thermodesulfobacteriota</taxon>
        <taxon>Desulfovibrionia</taxon>
        <taxon>Desulfovibrionales</taxon>
        <taxon>Desulfovibrionaceae</taxon>
    </lineage>
</organism>
<feature type="compositionally biased region" description="Basic and acidic residues" evidence="1">
    <location>
        <begin position="11"/>
        <end position="37"/>
    </location>
</feature>
<dbReference type="EMBL" id="AP024485">
    <property type="protein sequence ID" value="BCS88072.1"/>
    <property type="molecule type" value="Genomic_DNA"/>
</dbReference>
<feature type="region of interest" description="Disordered" evidence="1">
    <location>
        <begin position="1"/>
        <end position="48"/>
    </location>
</feature>
<gene>
    <name evidence="2" type="ORF">PSDVSF_13140</name>
</gene>